<dbReference type="OrthoDB" id="5244396at2"/>
<dbReference type="Proteomes" id="UP000250028">
    <property type="component" value="Unassembled WGS sequence"/>
</dbReference>
<dbReference type="EMBL" id="UESZ01000001">
    <property type="protein sequence ID" value="SSA33267.1"/>
    <property type="molecule type" value="Genomic_DNA"/>
</dbReference>
<sequence length="266" mass="28293">MNALKSEILKIFTTKLWWGLLIGAVIVAGGVSALFAAQIGTDQMRDSASELSQVSPSAAQSVYSAGFQSTLLQLFPLALGVLIVTAEFRHKTWTATVLATPKRWQISVAKMAAAVVVGVVYGIVCDIAAVIGGGLVMKLAKNGSFYLGSGDVWQTLALMLLVFVIWVLLGMGFGLLLRNQIAAVFLAIGLAFIGDILFNVIFRLLHWDGATAYLPSSLTSATLNPQLANVPGQHYLTWWAAAIVLTAYGVGLAVVGSIINQRKDVL</sequence>
<accession>A0A2Y8ZTT9</accession>
<feature type="transmembrane region" description="Helical" evidence="1">
    <location>
        <begin position="112"/>
        <end position="136"/>
    </location>
</feature>
<feature type="transmembrane region" description="Helical" evidence="1">
    <location>
        <begin position="156"/>
        <end position="177"/>
    </location>
</feature>
<dbReference type="AlphaFoldDB" id="A0A2Y8ZTT9"/>
<feature type="transmembrane region" description="Helical" evidence="1">
    <location>
        <begin position="184"/>
        <end position="205"/>
    </location>
</feature>
<feature type="transmembrane region" description="Helical" evidence="1">
    <location>
        <begin position="236"/>
        <end position="259"/>
    </location>
</feature>
<keyword evidence="1" id="KW-1133">Transmembrane helix</keyword>
<protein>
    <submittedName>
        <fullName evidence="2">ABC-2 family transporter protein</fullName>
    </submittedName>
</protein>
<gene>
    <name evidence="2" type="ORF">SAMN04489750_0540</name>
</gene>
<reference evidence="3" key="1">
    <citation type="submission" date="2016-10" db="EMBL/GenBank/DDBJ databases">
        <authorList>
            <person name="Varghese N."/>
            <person name="Submissions S."/>
        </authorList>
    </citation>
    <scope>NUCLEOTIDE SEQUENCE [LARGE SCALE GENOMIC DNA]</scope>
    <source>
        <strain evidence="3">DSM 22951</strain>
    </source>
</reference>
<evidence type="ECO:0000256" key="1">
    <source>
        <dbReference type="SAM" id="Phobius"/>
    </source>
</evidence>
<name>A0A2Y8ZTT9_9MICO</name>
<proteinExistence type="predicted"/>
<dbReference type="Pfam" id="PF12730">
    <property type="entry name" value="ABC2_membrane_4"/>
    <property type="match status" value="1"/>
</dbReference>
<keyword evidence="3" id="KW-1185">Reference proteome</keyword>
<dbReference type="RefSeq" id="WP_109683988.1">
    <property type="nucleotide sequence ID" value="NZ_QGDN01000001.1"/>
</dbReference>
<keyword evidence="1" id="KW-0472">Membrane</keyword>
<feature type="transmembrane region" description="Helical" evidence="1">
    <location>
        <begin position="16"/>
        <end position="37"/>
    </location>
</feature>
<evidence type="ECO:0000313" key="3">
    <source>
        <dbReference type="Proteomes" id="UP000250028"/>
    </source>
</evidence>
<dbReference type="PANTHER" id="PTHR37305:SF1">
    <property type="entry name" value="MEMBRANE PROTEIN"/>
    <property type="match status" value="1"/>
</dbReference>
<evidence type="ECO:0000313" key="2">
    <source>
        <dbReference type="EMBL" id="SSA33267.1"/>
    </source>
</evidence>
<dbReference type="PANTHER" id="PTHR37305">
    <property type="entry name" value="INTEGRAL MEMBRANE PROTEIN-RELATED"/>
    <property type="match status" value="1"/>
</dbReference>
<organism evidence="2 3">
    <name type="scientific">Branchiibius hedensis</name>
    <dbReference type="NCBI Taxonomy" id="672460"/>
    <lineage>
        <taxon>Bacteria</taxon>
        <taxon>Bacillati</taxon>
        <taxon>Actinomycetota</taxon>
        <taxon>Actinomycetes</taxon>
        <taxon>Micrococcales</taxon>
        <taxon>Dermacoccaceae</taxon>
        <taxon>Branchiibius</taxon>
    </lineage>
</organism>
<keyword evidence="1" id="KW-0812">Transmembrane</keyword>